<evidence type="ECO:0000313" key="4">
    <source>
        <dbReference type="EMBL" id="GEK79176.1"/>
    </source>
</evidence>
<protein>
    <recommendedName>
        <fullName evidence="3">Solute-binding protein family 3/N-terminal domain-containing protein</fullName>
    </recommendedName>
</protein>
<evidence type="ECO:0000259" key="3">
    <source>
        <dbReference type="SMART" id="SM00062"/>
    </source>
</evidence>
<keyword evidence="5" id="KW-1185">Reference proteome</keyword>
<proteinExistence type="predicted"/>
<dbReference type="AlphaFoldDB" id="A0AA87RAA4"/>
<feature type="domain" description="Solute-binding protein family 3/N-terminal" evidence="3">
    <location>
        <begin position="60"/>
        <end position="286"/>
    </location>
</feature>
<feature type="chain" id="PRO_5041674087" description="Solute-binding protein family 3/N-terminal domain-containing protein" evidence="2">
    <location>
        <begin position="25"/>
        <end position="304"/>
    </location>
</feature>
<comment type="caution">
    <text evidence="4">The sequence shown here is derived from an EMBL/GenBank/DDBJ whole genome shotgun (WGS) entry which is preliminary data.</text>
</comment>
<dbReference type="Pfam" id="PF00497">
    <property type="entry name" value="SBP_bac_3"/>
    <property type="match status" value="1"/>
</dbReference>
<sequence length="304" mass="32693">MNRKLMGAMAGVALVGLLTGCANPTIEGASEPTTDEDILASVESVDEIAAMLPEQYRENGIVISINPDVEPIKFVDENGEIVGLNPDLLRAAAQVLDTEAQFQEGTFDAMVPGLEAKRFDLIASVADFVERQTHIDFIDYMRNGTAIVASPEFEQDEITLEDLCGMSVGYARGTSQQASLESVAADCAESGAPEVMLNGYSDAAAGILSVRSGEADAFWGDHPQMAYNVMTSPESFTIVYEEHVSVLGIGVHKDDPELRDALHAALMHLVEDGTYGAIMAKWGLEDSAMPELPINSDISMERDE</sequence>
<keyword evidence="1 2" id="KW-0732">Signal</keyword>
<dbReference type="CDD" id="cd01004">
    <property type="entry name" value="PBP2_MidA_like"/>
    <property type="match status" value="1"/>
</dbReference>
<evidence type="ECO:0000313" key="5">
    <source>
        <dbReference type="Proteomes" id="UP000321749"/>
    </source>
</evidence>
<accession>A0AA87RAA4</accession>
<dbReference type="PROSITE" id="PS51257">
    <property type="entry name" value="PROKAR_LIPOPROTEIN"/>
    <property type="match status" value="1"/>
</dbReference>
<dbReference type="SMART" id="SM00062">
    <property type="entry name" value="PBPb"/>
    <property type="match status" value="1"/>
</dbReference>
<dbReference type="EMBL" id="BJUU01000002">
    <property type="protein sequence ID" value="GEK79176.1"/>
    <property type="molecule type" value="Genomic_DNA"/>
</dbReference>
<dbReference type="InterPro" id="IPR001638">
    <property type="entry name" value="Solute-binding_3/MltF_N"/>
</dbReference>
<dbReference type="RefSeq" id="WP_146792549.1">
    <property type="nucleotide sequence ID" value="NZ_BJUU01000002.1"/>
</dbReference>
<dbReference type="PANTHER" id="PTHR35936:SF17">
    <property type="entry name" value="ARGININE-BINDING EXTRACELLULAR PROTEIN ARTP"/>
    <property type="match status" value="1"/>
</dbReference>
<evidence type="ECO:0000256" key="2">
    <source>
        <dbReference type="SAM" id="SignalP"/>
    </source>
</evidence>
<dbReference type="Proteomes" id="UP000321749">
    <property type="component" value="Unassembled WGS sequence"/>
</dbReference>
<dbReference type="PANTHER" id="PTHR35936">
    <property type="entry name" value="MEMBRANE-BOUND LYTIC MUREIN TRANSGLYCOSYLASE F"/>
    <property type="match status" value="1"/>
</dbReference>
<name>A0AA87RAA4_9MICO</name>
<dbReference type="Gene3D" id="3.40.190.10">
    <property type="entry name" value="Periplasmic binding protein-like II"/>
    <property type="match status" value="2"/>
</dbReference>
<gene>
    <name evidence="4" type="ORF">ABA31_05270</name>
</gene>
<evidence type="ECO:0000256" key="1">
    <source>
        <dbReference type="ARBA" id="ARBA00022729"/>
    </source>
</evidence>
<reference evidence="4 5" key="1">
    <citation type="submission" date="2019-07" db="EMBL/GenBank/DDBJ databases">
        <title>Whole genome shotgun sequence of Agrococcus baldri NBRC 103055.</title>
        <authorList>
            <person name="Hosoyama A."/>
            <person name="Uohara A."/>
            <person name="Ohji S."/>
            <person name="Ichikawa N."/>
        </authorList>
    </citation>
    <scope>NUCLEOTIDE SEQUENCE [LARGE SCALE GENOMIC DNA]</scope>
    <source>
        <strain evidence="4 5">NBRC 103055</strain>
    </source>
</reference>
<dbReference type="SUPFAM" id="SSF53850">
    <property type="entry name" value="Periplasmic binding protein-like II"/>
    <property type="match status" value="1"/>
</dbReference>
<organism evidence="4 5">
    <name type="scientific">Agrococcus baldri</name>
    <dbReference type="NCBI Taxonomy" id="153730"/>
    <lineage>
        <taxon>Bacteria</taxon>
        <taxon>Bacillati</taxon>
        <taxon>Actinomycetota</taxon>
        <taxon>Actinomycetes</taxon>
        <taxon>Micrococcales</taxon>
        <taxon>Microbacteriaceae</taxon>
        <taxon>Agrococcus</taxon>
    </lineage>
</organism>
<feature type="signal peptide" evidence="2">
    <location>
        <begin position="1"/>
        <end position="24"/>
    </location>
</feature>